<evidence type="ECO:0000313" key="7">
    <source>
        <dbReference type="EMBL" id="RAG87254.1"/>
    </source>
</evidence>
<comment type="function">
    <text evidence="4">One of the essential components for the initiation of protein synthesis. Stabilizes the binding of IF-2 and IF-3 on the 30S subunit to which N-formylmethionyl-tRNA(fMet) subsequently binds. Helps modulate mRNA selection, yielding the 30S pre-initiation complex (PIC). Upon addition of the 50S ribosomal subunit IF-1, IF-2 and IF-3 are released leaving the mature 70S translation initiation complex.</text>
</comment>
<accession>A0A2X0IPY1</accession>
<reference evidence="7 8" key="1">
    <citation type="submission" date="2018-06" db="EMBL/GenBank/DDBJ databases">
        <title>Streptacidiphilus pinicola sp. nov., isolated from pine grove soil.</title>
        <authorList>
            <person name="Roh S.G."/>
            <person name="Park S."/>
            <person name="Kim M.-K."/>
            <person name="Yun B.-R."/>
            <person name="Park J."/>
            <person name="Kim M.J."/>
            <person name="Kim Y.S."/>
            <person name="Kim S.B."/>
        </authorList>
    </citation>
    <scope>NUCLEOTIDE SEQUENCE [LARGE SCALE GENOMIC DNA]</scope>
    <source>
        <strain evidence="7 8">MMS16-CNU450</strain>
    </source>
</reference>
<dbReference type="HAMAP" id="MF_00075">
    <property type="entry name" value="IF_1"/>
    <property type="match status" value="1"/>
</dbReference>
<dbReference type="NCBIfam" id="TIGR00008">
    <property type="entry name" value="infA"/>
    <property type="match status" value="1"/>
</dbReference>
<dbReference type="CDD" id="cd04451">
    <property type="entry name" value="S1_IF1"/>
    <property type="match status" value="1"/>
</dbReference>
<proteinExistence type="inferred from homology"/>
<comment type="similarity">
    <text evidence="1 4">Belongs to the IF-1 family.</text>
</comment>
<dbReference type="SMART" id="SM00316">
    <property type="entry name" value="S1"/>
    <property type="match status" value="1"/>
</dbReference>
<evidence type="ECO:0000256" key="3">
    <source>
        <dbReference type="ARBA" id="ARBA00022917"/>
    </source>
</evidence>
<dbReference type="GO" id="GO:0043022">
    <property type="term" value="F:ribosome binding"/>
    <property type="evidence" value="ECO:0007669"/>
    <property type="project" value="UniProtKB-UniRule"/>
</dbReference>
<dbReference type="PANTHER" id="PTHR33370">
    <property type="entry name" value="TRANSLATION INITIATION FACTOR IF-1, CHLOROPLASTIC"/>
    <property type="match status" value="1"/>
</dbReference>
<dbReference type="InterPro" id="IPR012340">
    <property type="entry name" value="NA-bd_OB-fold"/>
</dbReference>
<dbReference type="Gene3D" id="2.40.50.140">
    <property type="entry name" value="Nucleic acid-binding proteins"/>
    <property type="match status" value="1"/>
</dbReference>
<dbReference type="AlphaFoldDB" id="A0A2X0IPY1"/>
<dbReference type="SUPFAM" id="SSF50249">
    <property type="entry name" value="Nucleic acid-binding proteins"/>
    <property type="match status" value="1"/>
</dbReference>
<evidence type="ECO:0000256" key="4">
    <source>
        <dbReference type="HAMAP-Rule" id="MF_00075"/>
    </source>
</evidence>
<keyword evidence="4" id="KW-0963">Cytoplasm</keyword>
<dbReference type="InterPro" id="IPR006196">
    <property type="entry name" value="RNA-binding_domain_S1_IF1"/>
</dbReference>
<evidence type="ECO:0000313" key="8">
    <source>
        <dbReference type="Proteomes" id="UP000248889"/>
    </source>
</evidence>
<keyword evidence="4" id="KW-0699">rRNA-binding</keyword>
<dbReference type="InterPro" id="IPR003029">
    <property type="entry name" value="S1_domain"/>
</dbReference>
<dbReference type="InterPro" id="IPR004368">
    <property type="entry name" value="TIF_IF1"/>
</dbReference>
<gene>
    <name evidence="4" type="primary">infA</name>
    <name evidence="7" type="ORF">DN069_01585</name>
</gene>
<keyword evidence="8" id="KW-1185">Reference proteome</keyword>
<evidence type="ECO:0000256" key="2">
    <source>
        <dbReference type="ARBA" id="ARBA00022540"/>
    </source>
</evidence>
<dbReference type="FunFam" id="2.40.50.140:FF:000002">
    <property type="entry name" value="Translation initiation factor IF-1"/>
    <property type="match status" value="1"/>
</dbReference>
<feature type="domain" description="S1-like" evidence="6">
    <location>
        <begin position="10"/>
        <end position="73"/>
    </location>
</feature>
<dbReference type="Proteomes" id="UP000248889">
    <property type="component" value="Unassembled WGS sequence"/>
</dbReference>
<dbReference type="PROSITE" id="PS50832">
    <property type="entry name" value="S1_IF1_TYPE"/>
    <property type="match status" value="1"/>
</dbReference>
<comment type="caution">
    <text evidence="7">The sequence shown here is derived from an EMBL/GenBank/DDBJ whole genome shotgun (WGS) entry which is preliminary data.</text>
</comment>
<dbReference type="PANTHER" id="PTHR33370:SF1">
    <property type="entry name" value="TRANSLATION INITIATION FACTOR IF-1, CHLOROPLASTIC"/>
    <property type="match status" value="1"/>
</dbReference>
<dbReference type="Pfam" id="PF01176">
    <property type="entry name" value="eIF-1a"/>
    <property type="match status" value="1"/>
</dbReference>
<protein>
    <recommendedName>
        <fullName evidence="4 5">Translation initiation factor IF-1</fullName>
    </recommendedName>
</protein>
<name>A0A2X0IPY1_9ACTN</name>
<comment type="subcellular location">
    <subcellularLocation>
        <location evidence="4">Cytoplasm</location>
    </subcellularLocation>
</comment>
<dbReference type="GO" id="GO:0019843">
    <property type="term" value="F:rRNA binding"/>
    <property type="evidence" value="ECO:0007669"/>
    <property type="project" value="UniProtKB-UniRule"/>
</dbReference>
<dbReference type="RefSeq" id="WP_111498867.1">
    <property type="nucleotide sequence ID" value="NZ_QKYN01000008.1"/>
</dbReference>
<sequence length="74" mass="8498">MTKSANGLLVEGTVLECLRNATFTVELENGHKVLAHISGKIRKNYIKILPFDRVSVELSPYDLTRGRIMYRYRT</sequence>
<dbReference type="OrthoDB" id="9803250at2"/>
<evidence type="ECO:0000256" key="1">
    <source>
        <dbReference type="ARBA" id="ARBA00010939"/>
    </source>
</evidence>
<keyword evidence="3 4" id="KW-0648">Protein biosynthesis</keyword>
<dbReference type="EMBL" id="QKYN01000008">
    <property type="protein sequence ID" value="RAG87254.1"/>
    <property type="molecule type" value="Genomic_DNA"/>
</dbReference>
<organism evidence="7 8">
    <name type="scientific">Streptacidiphilus pinicola</name>
    <dbReference type="NCBI Taxonomy" id="2219663"/>
    <lineage>
        <taxon>Bacteria</taxon>
        <taxon>Bacillati</taxon>
        <taxon>Actinomycetota</taxon>
        <taxon>Actinomycetes</taxon>
        <taxon>Kitasatosporales</taxon>
        <taxon>Streptomycetaceae</taxon>
        <taxon>Streptacidiphilus</taxon>
    </lineage>
</organism>
<keyword evidence="2 4" id="KW-0396">Initiation factor</keyword>
<dbReference type="GO" id="GO:0005829">
    <property type="term" value="C:cytosol"/>
    <property type="evidence" value="ECO:0007669"/>
    <property type="project" value="TreeGrafter"/>
</dbReference>
<evidence type="ECO:0000256" key="5">
    <source>
        <dbReference type="NCBIfam" id="TIGR00008"/>
    </source>
</evidence>
<keyword evidence="4" id="KW-0694">RNA-binding</keyword>
<evidence type="ECO:0000259" key="6">
    <source>
        <dbReference type="PROSITE" id="PS50832"/>
    </source>
</evidence>
<dbReference type="GO" id="GO:0003743">
    <property type="term" value="F:translation initiation factor activity"/>
    <property type="evidence" value="ECO:0007669"/>
    <property type="project" value="UniProtKB-UniRule"/>
</dbReference>
<comment type="subunit">
    <text evidence="4">Component of the 30S ribosomal translation pre-initiation complex which assembles on the 30S ribosome in the order IF-2 and IF-3, IF-1 and N-formylmethionyl-tRNA(fMet); mRNA recruitment can occur at any time during PIC assembly.</text>
</comment>